<name>A0AA85ABI0_9TREM</name>
<keyword evidence="2" id="KW-0472">Membrane</keyword>
<feature type="transmembrane region" description="Helical" evidence="2">
    <location>
        <begin position="126"/>
        <end position="146"/>
    </location>
</feature>
<evidence type="ECO:0000256" key="2">
    <source>
        <dbReference type="SAM" id="Phobius"/>
    </source>
</evidence>
<reference evidence="4" key="1">
    <citation type="submission" date="2023-11" db="UniProtKB">
        <authorList>
            <consortium name="WormBaseParasite"/>
        </authorList>
    </citation>
    <scope>IDENTIFICATION</scope>
</reference>
<dbReference type="AlphaFoldDB" id="A0AA85ABI0"/>
<protein>
    <submittedName>
        <fullName evidence="4">Uncharacterized protein</fullName>
    </submittedName>
</protein>
<dbReference type="PANTHER" id="PTHR13225:SF3">
    <property type="entry name" value="UPF0489 PROTEIN C5ORF22"/>
    <property type="match status" value="1"/>
</dbReference>
<comment type="similarity">
    <text evidence="1">Belongs to the UPF0489 family.</text>
</comment>
<organism evidence="3 4">
    <name type="scientific">Schistosoma margrebowiei</name>
    <dbReference type="NCBI Taxonomy" id="48269"/>
    <lineage>
        <taxon>Eukaryota</taxon>
        <taxon>Metazoa</taxon>
        <taxon>Spiralia</taxon>
        <taxon>Lophotrochozoa</taxon>
        <taxon>Platyhelminthes</taxon>
        <taxon>Trematoda</taxon>
        <taxon>Digenea</taxon>
        <taxon>Strigeidida</taxon>
        <taxon>Schistosomatoidea</taxon>
        <taxon>Schistosomatidae</taxon>
        <taxon>Schistosoma</taxon>
    </lineage>
</organism>
<evidence type="ECO:0000313" key="4">
    <source>
        <dbReference type="WBParaSite" id="SMRG1_71970.1"/>
    </source>
</evidence>
<evidence type="ECO:0000256" key="1">
    <source>
        <dbReference type="ARBA" id="ARBA00007099"/>
    </source>
</evidence>
<keyword evidence="2" id="KW-0812">Transmembrane</keyword>
<dbReference type="InterPro" id="IPR024131">
    <property type="entry name" value="UPF0489"/>
</dbReference>
<dbReference type="Pfam" id="PF12640">
    <property type="entry name" value="UPF0489"/>
    <property type="match status" value="1"/>
</dbReference>
<dbReference type="WBParaSite" id="SMRG1_71970.1">
    <property type="protein sequence ID" value="SMRG1_71970.1"/>
    <property type="gene ID" value="SMRG1_71970"/>
</dbReference>
<sequence>MSFHKIIIIFGILNTFMLLWLLYKYDVYNNWTVTIQMNNDDILNNSKLLTFNQLTNLHVYIVEEHHEVIPYWFDAAKSFNNKKAVLLHIDAHSDMDYPELVDEFPIGHIPHSTNEMKTLMQTNDEFIQSAIITNLIQTVYIIYPYWTFNTSYAYTSSLGITTINNTKQICMCLNINTTDNNIDNDDEEEDHCKTRNQVNPLNDFILLSNQCPKTWLYHYIELNSLTASNILRYSNYWSLNKLLNLNLINHSKPMTFYHQVNQPNPPPPPHHHRDDYLPLILDIDEDFFGVHLVTHNLLKSGLNINFIHTMNSIISLIFCPINYINEIHIDQIYRWLLEHIYMNIHLRNNYKSIIDHNQLMMIIKKINKTLQITDIFCYNYTLYLMKLNELFINNTITYNQINVLKYVGICFTNSLITYQYIPEIHLCLGHNLPNQSLVDEFLPISNDLLKLAIHFTQILLTIPYQPNIITIARSSRDGYTPRWLQYDIELMILNIIKKVFHLTEKNIIYTNHLAGDKYYGWYHRFKWTNENQ</sequence>
<feature type="transmembrane region" description="Helical" evidence="2">
    <location>
        <begin position="6"/>
        <end position="23"/>
    </location>
</feature>
<keyword evidence="2" id="KW-1133">Transmembrane helix</keyword>
<evidence type="ECO:0000313" key="3">
    <source>
        <dbReference type="Proteomes" id="UP000050790"/>
    </source>
</evidence>
<accession>A0AA85ABI0</accession>
<proteinExistence type="inferred from homology"/>
<dbReference type="Proteomes" id="UP000050790">
    <property type="component" value="Unassembled WGS sequence"/>
</dbReference>
<dbReference type="PANTHER" id="PTHR13225">
    <property type="entry name" value="MISEXPRESSION SUPPRESSOR OF RAS 6"/>
    <property type="match status" value="1"/>
</dbReference>